<dbReference type="InParanoid" id="A0A6P7G326"/>
<proteinExistence type="predicted"/>
<accession>A0A6P7G326</accession>
<sequence>METKTRIYKSPIRPIMTYTAETRADTAKTQRLLETAEMKVLRKITNHTLKDRVRSEEMRTRCVIEEINIWKHNIGRMTENRIVRIARDKSPNGTRSLGRSRKRWSDNVN</sequence>
<dbReference type="AlphaFoldDB" id="A0A6P7G326"/>
<reference evidence="2" key="1">
    <citation type="submission" date="2025-08" db="UniProtKB">
        <authorList>
            <consortium name="RefSeq"/>
        </authorList>
    </citation>
    <scope>IDENTIFICATION</scope>
    <source>
        <tissue evidence="2">Whole insect</tissue>
    </source>
</reference>
<evidence type="ECO:0000313" key="2">
    <source>
        <dbReference type="RefSeq" id="XP_028139010.1"/>
    </source>
</evidence>
<name>A0A6P7G326_DIAVI</name>
<dbReference type="RefSeq" id="XP_028139010.1">
    <property type="nucleotide sequence ID" value="XM_028283209.1"/>
</dbReference>
<gene>
    <name evidence="2" type="primary">LOC114333346</name>
</gene>
<organism evidence="2">
    <name type="scientific">Diabrotica virgifera virgifera</name>
    <name type="common">western corn rootworm</name>
    <dbReference type="NCBI Taxonomy" id="50390"/>
    <lineage>
        <taxon>Eukaryota</taxon>
        <taxon>Metazoa</taxon>
        <taxon>Ecdysozoa</taxon>
        <taxon>Arthropoda</taxon>
        <taxon>Hexapoda</taxon>
        <taxon>Insecta</taxon>
        <taxon>Pterygota</taxon>
        <taxon>Neoptera</taxon>
        <taxon>Endopterygota</taxon>
        <taxon>Coleoptera</taxon>
        <taxon>Polyphaga</taxon>
        <taxon>Cucujiformia</taxon>
        <taxon>Chrysomeloidea</taxon>
        <taxon>Chrysomelidae</taxon>
        <taxon>Galerucinae</taxon>
        <taxon>Diabroticina</taxon>
        <taxon>Diabroticites</taxon>
        <taxon>Diabrotica</taxon>
    </lineage>
</organism>
<protein>
    <submittedName>
        <fullName evidence="2">Uncharacterized protein LOC114333346</fullName>
    </submittedName>
</protein>
<feature type="region of interest" description="Disordered" evidence="1">
    <location>
        <begin position="86"/>
        <end position="109"/>
    </location>
</feature>
<evidence type="ECO:0000256" key="1">
    <source>
        <dbReference type="SAM" id="MobiDB-lite"/>
    </source>
</evidence>